<comment type="caution">
    <text evidence="4">Lacks conserved residue(s) required for the propagation of feature annotation.</text>
</comment>
<evidence type="ECO:0000313" key="7">
    <source>
        <dbReference type="EMBL" id="APO77147.1"/>
    </source>
</evidence>
<dbReference type="PROSITE" id="PS50110">
    <property type="entry name" value="RESPONSE_REGULATORY"/>
    <property type="match status" value="1"/>
</dbReference>
<keyword evidence="7" id="KW-0614">Plasmid</keyword>
<dbReference type="InterPro" id="IPR004358">
    <property type="entry name" value="Sig_transdc_His_kin-like_C"/>
</dbReference>
<accession>A0A1L5PAC4</accession>
<keyword evidence="7" id="KW-0418">Kinase</keyword>
<dbReference type="PANTHER" id="PTHR43065">
    <property type="entry name" value="SENSOR HISTIDINE KINASE"/>
    <property type="match status" value="1"/>
</dbReference>
<dbReference type="Pfam" id="PF19443">
    <property type="entry name" value="DAHL"/>
    <property type="match status" value="1"/>
</dbReference>
<evidence type="ECO:0000259" key="5">
    <source>
        <dbReference type="PROSITE" id="PS50109"/>
    </source>
</evidence>
<dbReference type="Pfam" id="PF00512">
    <property type="entry name" value="HisKA"/>
    <property type="match status" value="1"/>
</dbReference>
<sequence>MRIAILLVAGLLSMILALGRGPNEENHRAILDALRNIDIAYAAMQRDVLQARSGLLKNYDSLGVAINEMRDELQHINSLSRSFSLRNLTDLRWKLDTVADAIDTNAATMETFKSSNALIQNSLRIFIQALKEMRLREETSGRTPSADMQQLGQEMWQYQISQDTGLALVIHERLTALRAVPSPGAEDLKKSLLDHGFLVLRLLPTVDEIVGRTQATNALGGTHALRGEYLAQFGRINSWVSDIRLVLALISLASCAYAIYLAIHLKISADNLRWRLHVEQTVNDAMTRLSLEPERFPAVMDDALMRMAEVLGFGAVCLASLDPITWSIDSVYGANSISQVRHPLLDDFIADIRTHPSTPADLVMWRRSMPAMGLARLRRSGQGPLAVASMVTLHARRAILLVAECQPANWNSRTDAQILRITTDLLALAIEKHDRLAELDELDRRLEETQRLEAVGTLAGGVAHEFNNILMAIMGYAEMAANNLKSGLQTRLYVEHIITSGRRAKLVIDQMLAFSRLRRNQPQPFDAVHAAREMLPVVEMCVNPAVKLEAALPAAGLAISGSEIELQQVIVNLCKNASEAIAGKGRIKLAIDEIGVGEIYSLSHGHLQPGHYVRISVTDTGPGIAPAQLKRIFEPFFTTKSAQGGTGLGLSVVLGTVQSLHGAMHVASIVGRGTRFELYFPRVDSVVVPMKVPEKIAEIPRGNGELVAIVDADAESLQMWEEKLAALGYEPLGVTSVAEMQELVASGDVPDLVVVVVGDEDEMIRNTAQLFRDLPVLYLCEGKASIEADSTKSRAHHVLKRPINSRRLAGAIADALKRVHATSRVRLSNASSSAC</sequence>
<dbReference type="Gene3D" id="3.40.50.2300">
    <property type="match status" value="1"/>
</dbReference>
<feature type="domain" description="Histidine kinase" evidence="5">
    <location>
        <begin position="461"/>
        <end position="684"/>
    </location>
</feature>
<dbReference type="SMART" id="SM00388">
    <property type="entry name" value="HisKA"/>
    <property type="match status" value="1"/>
</dbReference>
<dbReference type="PANTHER" id="PTHR43065:SF42">
    <property type="entry name" value="TWO-COMPONENT SENSOR PPRA"/>
    <property type="match status" value="1"/>
</dbReference>
<dbReference type="SUPFAM" id="SSF52172">
    <property type="entry name" value="CheY-like"/>
    <property type="match status" value="1"/>
</dbReference>
<dbReference type="SUPFAM" id="SSF55874">
    <property type="entry name" value="ATPase domain of HSP90 chaperone/DNA topoisomerase II/histidine kinase"/>
    <property type="match status" value="1"/>
</dbReference>
<evidence type="ECO:0000313" key="8">
    <source>
        <dbReference type="Proteomes" id="UP000185109"/>
    </source>
</evidence>
<dbReference type="Pfam" id="PF02518">
    <property type="entry name" value="HATPase_c"/>
    <property type="match status" value="1"/>
</dbReference>
<dbReference type="EMBL" id="CP017242">
    <property type="protein sequence ID" value="APO77147.1"/>
    <property type="molecule type" value="Genomic_DNA"/>
</dbReference>
<dbReference type="InterPro" id="IPR003594">
    <property type="entry name" value="HATPase_dom"/>
</dbReference>
<dbReference type="InterPro" id="IPR011006">
    <property type="entry name" value="CheY-like_superfamily"/>
</dbReference>
<keyword evidence="3" id="KW-0597">Phosphoprotein</keyword>
<evidence type="ECO:0000259" key="6">
    <source>
        <dbReference type="PROSITE" id="PS50110"/>
    </source>
</evidence>
<dbReference type="Gene3D" id="1.10.287.130">
    <property type="match status" value="1"/>
</dbReference>
<dbReference type="PROSITE" id="PS50109">
    <property type="entry name" value="HIS_KIN"/>
    <property type="match status" value="1"/>
</dbReference>
<dbReference type="GO" id="GO:0000155">
    <property type="term" value="F:phosphorelay sensor kinase activity"/>
    <property type="evidence" value="ECO:0007669"/>
    <property type="project" value="InterPro"/>
</dbReference>
<dbReference type="SUPFAM" id="SSF47384">
    <property type="entry name" value="Homodimeric domain of signal transducing histidine kinase"/>
    <property type="match status" value="1"/>
</dbReference>
<dbReference type="InterPro" id="IPR003661">
    <property type="entry name" value="HisK_dim/P_dom"/>
</dbReference>
<evidence type="ECO:0000256" key="3">
    <source>
        <dbReference type="ARBA" id="ARBA00022553"/>
    </source>
</evidence>
<dbReference type="InterPro" id="IPR036097">
    <property type="entry name" value="HisK_dim/P_sf"/>
</dbReference>
<evidence type="ECO:0000256" key="2">
    <source>
        <dbReference type="ARBA" id="ARBA00012438"/>
    </source>
</evidence>
<dbReference type="InterPro" id="IPR045812">
    <property type="entry name" value="DAHL"/>
</dbReference>
<dbReference type="SMART" id="SM00387">
    <property type="entry name" value="HATPase_c"/>
    <property type="match status" value="1"/>
</dbReference>
<organism evidence="7 8">
    <name type="scientific">Rhizobium etli 8C-3</name>
    <dbReference type="NCBI Taxonomy" id="538025"/>
    <lineage>
        <taxon>Bacteria</taxon>
        <taxon>Pseudomonadati</taxon>
        <taxon>Pseudomonadota</taxon>
        <taxon>Alphaproteobacteria</taxon>
        <taxon>Hyphomicrobiales</taxon>
        <taxon>Rhizobiaceae</taxon>
        <taxon>Rhizobium/Agrobacterium group</taxon>
        <taxon>Rhizobium</taxon>
    </lineage>
</organism>
<gene>
    <name evidence="7" type="ORF">AM571_PA00263</name>
</gene>
<dbReference type="InterPro" id="IPR005467">
    <property type="entry name" value="His_kinase_dom"/>
</dbReference>
<dbReference type="PRINTS" id="PR00344">
    <property type="entry name" value="BCTRLSENSOR"/>
</dbReference>
<name>A0A1L5PAC4_RHIET</name>
<proteinExistence type="predicted"/>
<dbReference type="RefSeq" id="WP_074063574.1">
    <property type="nucleotide sequence ID" value="NZ_CP017242.1"/>
</dbReference>
<evidence type="ECO:0000256" key="4">
    <source>
        <dbReference type="PROSITE-ProRule" id="PRU00169"/>
    </source>
</evidence>
<dbReference type="InterPro" id="IPR036890">
    <property type="entry name" value="HATPase_C_sf"/>
</dbReference>
<dbReference type="AlphaFoldDB" id="A0A1L5PAC4"/>
<dbReference type="Gene3D" id="3.30.565.10">
    <property type="entry name" value="Histidine kinase-like ATPase, C-terminal domain"/>
    <property type="match status" value="1"/>
</dbReference>
<dbReference type="InterPro" id="IPR001789">
    <property type="entry name" value="Sig_transdc_resp-reg_receiver"/>
</dbReference>
<dbReference type="Proteomes" id="UP000185109">
    <property type="component" value="Plasmid pRsp8C3a"/>
</dbReference>
<dbReference type="CDD" id="cd00082">
    <property type="entry name" value="HisKA"/>
    <property type="match status" value="1"/>
</dbReference>
<keyword evidence="7" id="KW-0808">Transferase</keyword>
<evidence type="ECO:0000256" key="1">
    <source>
        <dbReference type="ARBA" id="ARBA00000085"/>
    </source>
</evidence>
<comment type="catalytic activity">
    <reaction evidence="1">
        <text>ATP + protein L-histidine = ADP + protein N-phospho-L-histidine.</text>
        <dbReference type="EC" id="2.7.13.3"/>
    </reaction>
</comment>
<reference evidence="7 8" key="1">
    <citation type="submission" date="2016-09" db="EMBL/GenBank/DDBJ databases">
        <title>The complete genome sequences of Rhizobium gallicum, symbiovars gallicum and phaseoli, symbionts associated to common bean (Phaseolus vulgaris).</title>
        <authorList>
            <person name="Bustos P."/>
            <person name="Santamaria R.I."/>
            <person name="Perez-Carrascal O.M."/>
            <person name="Juarez S."/>
            <person name="Lozano L."/>
            <person name="Martinez-Flores I."/>
            <person name="Martinez-Romero E."/>
            <person name="Cevallos M."/>
            <person name="Romero D."/>
            <person name="Davila G."/>
            <person name="Gonzalez V."/>
        </authorList>
    </citation>
    <scope>NUCLEOTIDE SEQUENCE [LARGE SCALE GENOMIC DNA]</scope>
    <source>
        <strain evidence="7 8">8C-3</strain>
        <plasmid evidence="8">Plasmid prsp8c3a</plasmid>
    </source>
</reference>
<protein>
    <recommendedName>
        <fullName evidence="2">histidine kinase</fullName>
        <ecNumber evidence="2">2.7.13.3</ecNumber>
    </recommendedName>
</protein>
<feature type="domain" description="Response regulatory" evidence="6">
    <location>
        <begin position="706"/>
        <end position="816"/>
    </location>
</feature>
<geneLocation type="plasmid" evidence="8">
    <name>prsp8c3a</name>
</geneLocation>
<dbReference type="EC" id="2.7.13.3" evidence="2"/>